<evidence type="ECO:0000313" key="3">
    <source>
        <dbReference type="EMBL" id="RGV13917.1"/>
    </source>
</evidence>
<organism evidence="3 6">
    <name type="scientific">Phocaeicola vulgatus</name>
    <name type="common">Bacteroides vulgatus</name>
    <dbReference type="NCBI Taxonomy" id="821"/>
    <lineage>
        <taxon>Bacteria</taxon>
        <taxon>Pseudomonadati</taxon>
        <taxon>Bacteroidota</taxon>
        <taxon>Bacteroidia</taxon>
        <taxon>Bacteroidales</taxon>
        <taxon>Bacteroidaceae</taxon>
        <taxon>Phocaeicola</taxon>
    </lineage>
</organism>
<name>A0A412VWC2_PHOVU</name>
<evidence type="ECO:0000313" key="6">
    <source>
        <dbReference type="Proteomes" id="UP000285379"/>
    </source>
</evidence>
<evidence type="ECO:0000313" key="2">
    <source>
        <dbReference type="EMBL" id="MCG0341608.1"/>
    </source>
</evidence>
<dbReference type="RefSeq" id="WP_005938435.1">
    <property type="nucleotide sequence ID" value="NZ_JAKKWZ010000038.1"/>
</dbReference>
<dbReference type="Proteomes" id="UP000285379">
    <property type="component" value="Unassembled WGS sequence"/>
</dbReference>
<dbReference type="Proteomes" id="UP000283429">
    <property type="component" value="Unassembled WGS sequence"/>
</dbReference>
<dbReference type="EMBL" id="QRYT01000001">
    <property type="protein sequence ID" value="RGV13917.1"/>
    <property type="molecule type" value="Genomic_DNA"/>
</dbReference>
<evidence type="ECO:0000256" key="1">
    <source>
        <dbReference type="SAM" id="Phobius"/>
    </source>
</evidence>
<reference evidence="2" key="2">
    <citation type="submission" date="2022-01" db="EMBL/GenBank/DDBJ databases">
        <authorList>
            <person name="Mingchao X."/>
        </authorList>
    </citation>
    <scope>NUCLEOTIDE SEQUENCE</scope>
    <source>
        <strain evidence="2">Bv4372</strain>
    </source>
</reference>
<protein>
    <submittedName>
        <fullName evidence="3">Uncharacterized protein</fullName>
    </submittedName>
</protein>
<evidence type="ECO:0000313" key="5">
    <source>
        <dbReference type="Proteomes" id="UP000283429"/>
    </source>
</evidence>
<keyword evidence="1" id="KW-0472">Membrane</keyword>
<gene>
    <name evidence="4" type="ORF">DW783_09565</name>
    <name evidence="3" type="ORF">DWW27_00720</name>
    <name evidence="2" type="ORF">L4X52_16730</name>
</gene>
<reference evidence="5 6" key="1">
    <citation type="submission" date="2018-08" db="EMBL/GenBank/DDBJ databases">
        <title>A genome reference for cultivated species of the human gut microbiota.</title>
        <authorList>
            <person name="Zou Y."/>
            <person name="Xue W."/>
            <person name="Luo G."/>
        </authorList>
    </citation>
    <scope>NUCLEOTIDE SEQUENCE [LARGE SCALE GENOMIC DNA]</scope>
    <source>
        <strain evidence="3 6">AF14-8</strain>
        <strain evidence="4 5">AM30-40</strain>
    </source>
</reference>
<accession>A0A412VWC2</accession>
<keyword evidence="1" id="KW-1133">Transmembrane helix</keyword>
<sequence length="163" mass="18713">MKSFRKTLQESRLKTHHLIRSWLQPKLGAVGTRYRLAGRIRLANIWARKHPRRTFAYVTGSLFFLLVSTVLIDGVGQQNNREPDVSSIAQLEPVFAGFRTIQANKSIHRSTLTELTHEGQLIREELDSLIAIPRKSHQDSIHIVQSYNRLESIVKSLQNNDHP</sequence>
<dbReference type="Proteomes" id="UP001201179">
    <property type="component" value="Unassembled WGS sequence"/>
</dbReference>
<feature type="transmembrane region" description="Helical" evidence="1">
    <location>
        <begin position="54"/>
        <end position="72"/>
    </location>
</feature>
<evidence type="ECO:0000313" key="4">
    <source>
        <dbReference type="EMBL" id="RHD80593.1"/>
    </source>
</evidence>
<proteinExistence type="predicted"/>
<comment type="caution">
    <text evidence="3">The sequence shown here is derived from an EMBL/GenBank/DDBJ whole genome shotgun (WGS) entry which is preliminary data.</text>
</comment>
<keyword evidence="1" id="KW-0812">Transmembrane</keyword>
<dbReference type="GeneID" id="60062779"/>
<dbReference type="AlphaFoldDB" id="A0A412VWC2"/>
<dbReference type="EMBL" id="QSJM01000024">
    <property type="protein sequence ID" value="RHD80593.1"/>
    <property type="molecule type" value="Genomic_DNA"/>
</dbReference>
<dbReference type="EMBL" id="JAKKWZ010000038">
    <property type="protein sequence ID" value="MCG0341608.1"/>
    <property type="molecule type" value="Genomic_DNA"/>
</dbReference>